<protein>
    <submittedName>
        <fullName evidence="1">Uncharacterized protein</fullName>
    </submittedName>
</protein>
<name>A0A8H7P8S4_9APHY</name>
<reference evidence="1" key="1">
    <citation type="submission" date="2020-11" db="EMBL/GenBank/DDBJ databases">
        <authorList>
            <person name="Koelle M."/>
            <person name="Horta M.A.C."/>
            <person name="Nowrousian M."/>
            <person name="Ohm R.A."/>
            <person name="Benz P."/>
            <person name="Pilgard A."/>
        </authorList>
    </citation>
    <scope>NUCLEOTIDE SEQUENCE</scope>
    <source>
        <strain evidence="1">FPRL280</strain>
    </source>
</reference>
<dbReference type="AlphaFoldDB" id="A0A8H7P8S4"/>
<reference evidence="1" key="2">
    <citation type="journal article" name="Front. Microbiol.">
        <title>Degradative Capacity of Two Strains of Rhodonia placenta: From Phenotype to Genotype.</title>
        <authorList>
            <person name="Kolle M."/>
            <person name="Horta M.A.C."/>
            <person name="Nowrousian M."/>
            <person name="Ohm R.A."/>
            <person name="Benz J.P."/>
            <person name="Pilgard A."/>
        </authorList>
    </citation>
    <scope>NUCLEOTIDE SEQUENCE</scope>
    <source>
        <strain evidence="1">FPRL280</strain>
    </source>
</reference>
<dbReference type="EMBL" id="JADOXO010000014">
    <property type="protein sequence ID" value="KAF9819891.1"/>
    <property type="molecule type" value="Genomic_DNA"/>
</dbReference>
<comment type="caution">
    <text evidence="1">The sequence shown here is derived from an EMBL/GenBank/DDBJ whole genome shotgun (WGS) entry which is preliminary data.</text>
</comment>
<gene>
    <name evidence="1" type="ORF">IEO21_01752</name>
</gene>
<evidence type="ECO:0000313" key="2">
    <source>
        <dbReference type="Proteomes" id="UP000639403"/>
    </source>
</evidence>
<sequence length="112" mass="11980">MPSTQLRMAALATTPTNITIMRASTFLLAAGHTTSILSNKVKRTMAVALELTVSSMMTPETFAVASHTQGHQATTALCSVTNVPKVVVIISRHTSFCVYGILSWALNSLVMK</sequence>
<organism evidence="1 2">
    <name type="scientific">Rhodonia placenta</name>
    <dbReference type="NCBI Taxonomy" id="104341"/>
    <lineage>
        <taxon>Eukaryota</taxon>
        <taxon>Fungi</taxon>
        <taxon>Dikarya</taxon>
        <taxon>Basidiomycota</taxon>
        <taxon>Agaricomycotina</taxon>
        <taxon>Agaricomycetes</taxon>
        <taxon>Polyporales</taxon>
        <taxon>Adustoporiaceae</taxon>
        <taxon>Rhodonia</taxon>
    </lineage>
</organism>
<evidence type="ECO:0000313" key="1">
    <source>
        <dbReference type="EMBL" id="KAF9819891.1"/>
    </source>
</evidence>
<accession>A0A8H7P8S4</accession>
<dbReference type="Proteomes" id="UP000639403">
    <property type="component" value="Unassembled WGS sequence"/>
</dbReference>
<proteinExistence type="predicted"/>